<sequence length="286" mass="30051">MPDTPGTGAYPATKEMVASLPDHVIYHPKDLSALGDTKLGIVLWGNGGCAADGASARLHLEEVASHGYLAIAPGTIRSGPGASDNKIEPDNGVRIGEDGKFPPVETTPEDIIAGLDWALAENNRPESPYYHKIDPKAVAVAGHSCGGLQAIKISADPRIATTIINNSGVLNDDVPNIIQGLTVNKSELSALHAPILYILGGSKDVAFQNGSDDFKRIDKVPAALASIDVGHGGTFHQSNGGKVAQVSVAWLNWQLRGDKAAAKMFVGKDCGLCTDPDWTYEEKGLK</sequence>
<reference evidence="1 2" key="1">
    <citation type="submission" date="2019-12" db="EMBL/GenBank/DDBJ databases">
        <title>Genomic-based taxomic classification of the family Erythrobacteraceae.</title>
        <authorList>
            <person name="Xu L."/>
        </authorList>
    </citation>
    <scope>NUCLEOTIDE SEQUENCE [LARGE SCALE GENOMIC DNA]</scope>
    <source>
        <strain evidence="1 2">DSM 18604</strain>
    </source>
</reference>
<gene>
    <name evidence="1" type="ORF">GRI39_11735</name>
</gene>
<evidence type="ECO:0000313" key="1">
    <source>
        <dbReference type="EMBL" id="MXP26706.1"/>
    </source>
</evidence>
<dbReference type="Gene3D" id="3.40.50.1820">
    <property type="entry name" value="alpha/beta hydrolase"/>
    <property type="match status" value="1"/>
</dbReference>
<organism evidence="1 2">
    <name type="scientific">Altericroceibacterium indicum</name>
    <dbReference type="NCBI Taxonomy" id="374177"/>
    <lineage>
        <taxon>Bacteria</taxon>
        <taxon>Pseudomonadati</taxon>
        <taxon>Pseudomonadota</taxon>
        <taxon>Alphaproteobacteria</taxon>
        <taxon>Sphingomonadales</taxon>
        <taxon>Erythrobacteraceae</taxon>
        <taxon>Altericroceibacterium</taxon>
    </lineage>
</organism>
<dbReference type="SUPFAM" id="SSF53474">
    <property type="entry name" value="alpha/beta-Hydrolases"/>
    <property type="match status" value="1"/>
</dbReference>
<dbReference type="OrthoDB" id="9812672at2"/>
<dbReference type="AlphaFoldDB" id="A0A845ADT0"/>
<dbReference type="Proteomes" id="UP000460561">
    <property type="component" value="Unassembled WGS sequence"/>
</dbReference>
<name>A0A845ADT0_9SPHN</name>
<dbReference type="EMBL" id="WTYQ01000004">
    <property type="protein sequence ID" value="MXP26706.1"/>
    <property type="molecule type" value="Genomic_DNA"/>
</dbReference>
<dbReference type="InterPro" id="IPR029058">
    <property type="entry name" value="AB_hydrolase_fold"/>
</dbReference>
<protein>
    <recommendedName>
        <fullName evidence="3">Alpha/beta hydrolase</fullName>
    </recommendedName>
</protein>
<evidence type="ECO:0000313" key="2">
    <source>
        <dbReference type="Proteomes" id="UP000460561"/>
    </source>
</evidence>
<evidence type="ECO:0008006" key="3">
    <source>
        <dbReference type="Google" id="ProtNLM"/>
    </source>
</evidence>
<comment type="caution">
    <text evidence="1">The sequence shown here is derived from an EMBL/GenBank/DDBJ whole genome shotgun (WGS) entry which is preliminary data.</text>
</comment>
<proteinExistence type="predicted"/>
<keyword evidence="2" id="KW-1185">Reference proteome</keyword>
<accession>A0A845ADT0</accession>